<dbReference type="Proteomes" id="UP001589783">
    <property type="component" value="Unassembled WGS sequence"/>
</dbReference>
<dbReference type="EMBL" id="JBHLWV010000012">
    <property type="protein sequence ID" value="MFC0313988.1"/>
    <property type="molecule type" value="Genomic_DNA"/>
</dbReference>
<name>A0ABV6H546_9ACTN</name>
<accession>A0ABV6H546</accession>
<evidence type="ECO:0000313" key="1">
    <source>
        <dbReference type="EMBL" id="MFC0313988.1"/>
    </source>
</evidence>
<sequence length="86" mass="8939">MSELIKLKSTINSIAGSAKQTAGNLGSFNATFSKQRQSVEAAIKGSSQRKDQEVLNALSQADKQVKAAAAALQNAAQIASRYGASL</sequence>
<gene>
    <name evidence="1" type="ORF">ACFFJD_03850</name>
</gene>
<evidence type="ECO:0008006" key="3">
    <source>
        <dbReference type="Google" id="ProtNLM"/>
    </source>
</evidence>
<protein>
    <recommendedName>
        <fullName evidence="3">Phage tail tape measure protein</fullName>
    </recommendedName>
</protein>
<reference evidence="1 2" key="1">
    <citation type="submission" date="2024-09" db="EMBL/GenBank/DDBJ databases">
        <authorList>
            <person name="Sun Q."/>
            <person name="Mori K."/>
        </authorList>
    </citation>
    <scope>NUCLEOTIDE SEQUENCE [LARGE SCALE GENOMIC DNA]</scope>
    <source>
        <strain evidence="1 2">CCM 7957</strain>
    </source>
</reference>
<keyword evidence="2" id="KW-1185">Reference proteome</keyword>
<evidence type="ECO:0000313" key="2">
    <source>
        <dbReference type="Proteomes" id="UP001589783"/>
    </source>
</evidence>
<comment type="caution">
    <text evidence="1">The sequence shown here is derived from an EMBL/GenBank/DDBJ whole genome shotgun (WGS) entry which is preliminary data.</text>
</comment>
<organism evidence="1 2">
    <name type="scientific">Gordonia phosphorivorans</name>
    <dbReference type="NCBI Taxonomy" id="1056982"/>
    <lineage>
        <taxon>Bacteria</taxon>
        <taxon>Bacillati</taxon>
        <taxon>Actinomycetota</taxon>
        <taxon>Actinomycetes</taxon>
        <taxon>Mycobacteriales</taxon>
        <taxon>Gordoniaceae</taxon>
        <taxon>Gordonia</taxon>
    </lineage>
</organism>
<dbReference type="RefSeq" id="WP_382361204.1">
    <property type="nucleotide sequence ID" value="NZ_JBHLWV010000012.1"/>
</dbReference>
<proteinExistence type="predicted"/>